<keyword evidence="6 8" id="KW-0472">Membrane</keyword>
<dbReference type="AlphaFoldDB" id="A0A2P5EWA9"/>
<evidence type="ECO:0000256" key="5">
    <source>
        <dbReference type="ARBA" id="ARBA00022989"/>
    </source>
</evidence>
<feature type="transmembrane region" description="Helical" evidence="8">
    <location>
        <begin position="178"/>
        <end position="204"/>
    </location>
</feature>
<dbReference type="GO" id="GO:0016020">
    <property type="term" value="C:membrane"/>
    <property type="evidence" value="ECO:0007669"/>
    <property type="project" value="UniProtKB-SubCell"/>
</dbReference>
<reference evidence="10" key="1">
    <citation type="submission" date="2016-06" db="EMBL/GenBank/DDBJ databases">
        <title>Parallel loss of symbiosis genes in relatives of nitrogen-fixing non-legume Parasponia.</title>
        <authorList>
            <person name="Van Velzen R."/>
            <person name="Holmer R."/>
            <person name="Bu F."/>
            <person name="Rutten L."/>
            <person name="Van Zeijl A."/>
            <person name="Liu W."/>
            <person name="Santuari L."/>
            <person name="Cao Q."/>
            <person name="Sharma T."/>
            <person name="Shen D."/>
            <person name="Roswanjaya Y."/>
            <person name="Wardhani T."/>
            <person name="Kalhor M.S."/>
            <person name="Jansen J."/>
            <person name="Van den Hoogen J."/>
            <person name="Gungor B."/>
            <person name="Hartog M."/>
            <person name="Hontelez J."/>
            <person name="Verver J."/>
            <person name="Yang W.-C."/>
            <person name="Schijlen E."/>
            <person name="Repin R."/>
            <person name="Schilthuizen M."/>
            <person name="Schranz E."/>
            <person name="Heidstra R."/>
            <person name="Miyata K."/>
            <person name="Fedorova E."/>
            <person name="Kohlen W."/>
            <person name="Bisseling T."/>
            <person name="Smit S."/>
            <person name="Geurts R."/>
        </authorList>
    </citation>
    <scope>NUCLEOTIDE SEQUENCE [LARGE SCALE GENOMIC DNA]</scope>
    <source>
        <strain evidence="10">cv. RG33-2</strain>
    </source>
</reference>
<comment type="subcellular location">
    <subcellularLocation>
        <location evidence="1">Membrane</location>
        <topology evidence="1">Multi-pass membrane protein</topology>
    </subcellularLocation>
</comment>
<evidence type="ECO:0000256" key="3">
    <source>
        <dbReference type="ARBA" id="ARBA00022448"/>
    </source>
</evidence>
<evidence type="ECO:0000313" key="10">
    <source>
        <dbReference type="Proteomes" id="UP000237000"/>
    </source>
</evidence>
<comment type="similarity">
    <text evidence="2">Belongs to the CRT-like transporter family.</text>
</comment>
<keyword evidence="5 8" id="KW-1133">Transmembrane helix</keyword>
<keyword evidence="4 8" id="KW-0812">Transmembrane</keyword>
<comment type="caution">
    <text evidence="9">The sequence shown here is derived from an EMBL/GenBank/DDBJ whole genome shotgun (WGS) entry which is preliminary data.</text>
</comment>
<evidence type="ECO:0000256" key="2">
    <source>
        <dbReference type="ARBA" id="ARBA00006690"/>
    </source>
</evidence>
<dbReference type="PANTHER" id="PTHR31326">
    <property type="entry name" value="PROTEIN CLT2, CHLOROPLASTIC"/>
    <property type="match status" value="1"/>
</dbReference>
<feature type="transmembrane region" description="Helical" evidence="8">
    <location>
        <begin position="210"/>
        <end position="230"/>
    </location>
</feature>
<evidence type="ECO:0000256" key="4">
    <source>
        <dbReference type="ARBA" id="ARBA00022692"/>
    </source>
</evidence>
<evidence type="ECO:0000313" key="9">
    <source>
        <dbReference type="EMBL" id="PON89820.1"/>
    </source>
</evidence>
<dbReference type="Proteomes" id="UP000237000">
    <property type="component" value="Unassembled WGS sequence"/>
</dbReference>
<dbReference type="OrthoDB" id="416555at2759"/>
<dbReference type="Pfam" id="PF08627">
    <property type="entry name" value="CRT-like"/>
    <property type="match status" value="1"/>
</dbReference>
<name>A0A2P5EWA9_TREOI</name>
<sequence length="333" mass="35957">MGFGCLAPFRPPIPIPIPSMSPSPSPSSTARLQTLSFRNAPIRHRFRFRSIPPLLPLPSPIPRFSLDSNLIPRNILTVRLKGSCSSSGRDFRAHASSPNTPPPPSPCSSSTISQQVLLNSALTIAFAVANRVLYKLALVPMKEYPFFLAQLTTFGYVIVYFMILYTRYNRGIVTDEMIAQPASLFVAIGALEAFGVALGMAAAAMLPGPAVPILSQTFLVWQLILSILTLRRTYTISQIAGCLLVATGVAVAVTSGSNANQMLSGVEFVWPVLMIASSAFQAGASIIKEFVFIDAAARLKGKSLDIFVVNSFGSGFQVIFYMALIVLYRDSDS</sequence>
<proteinExistence type="inferred from homology"/>
<organism evidence="9 10">
    <name type="scientific">Trema orientale</name>
    <name type="common">Charcoal tree</name>
    <name type="synonym">Celtis orientalis</name>
    <dbReference type="NCBI Taxonomy" id="63057"/>
    <lineage>
        <taxon>Eukaryota</taxon>
        <taxon>Viridiplantae</taxon>
        <taxon>Streptophyta</taxon>
        <taxon>Embryophyta</taxon>
        <taxon>Tracheophyta</taxon>
        <taxon>Spermatophyta</taxon>
        <taxon>Magnoliopsida</taxon>
        <taxon>eudicotyledons</taxon>
        <taxon>Gunneridae</taxon>
        <taxon>Pentapetalae</taxon>
        <taxon>rosids</taxon>
        <taxon>fabids</taxon>
        <taxon>Rosales</taxon>
        <taxon>Cannabaceae</taxon>
        <taxon>Trema</taxon>
    </lineage>
</organism>
<protein>
    <submittedName>
        <fullName evidence="9">Chloroquine-resistance transporter-like</fullName>
    </submittedName>
</protein>
<dbReference type="EMBL" id="JXTC01000089">
    <property type="protein sequence ID" value="PON89820.1"/>
    <property type="molecule type" value="Genomic_DNA"/>
</dbReference>
<evidence type="ECO:0000256" key="7">
    <source>
        <dbReference type="SAM" id="MobiDB-lite"/>
    </source>
</evidence>
<accession>A0A2P5EWA9</accession>
<dbReference type="InterPro" id="IPR013936">
    <property type="entry name" value="CRT-like"/>
</dbReference>
<dbReference type="PANTHER" id="PTHR31326:SF1">
    <property type="entry name" value="PROTEIN CLT2, CHLOROPLASTIC"/>
    <property type="match status" value="1"/>
</dbReference>
<keyword evidence="3" id="KW-0813">Transport</keyword>
<evidence type="ECO:0000256" key="6">
    <source>
        <dbReference type="ARBA" id="ARBA00023136"/>
    </source>
</evidence>
<keyword evidence="10" id="KW-1185">Reference proteome</keyword>
<dbReference type="InParanoid" id="A0A2P5EWA9"/>
<feature type="transmembrane region" description="Helical" evidence="8">
    <location>
        <begin position="237"/>
        <end position="256"/>
    </location>
</feature>
<gene>
    <name evidence="9" type="ORF">TorRG33x02_143430</name>
</gene>
<feature type="region of interest" description="Disordered" evidence="7">
    <location>
        <begin position="89"/>
        <end position="109"/>
    </location>
</feature>
<feature type="transmembrane region" description="Helical" evidence="8">
    <location>
        <begin position="146"/>
        <end position="166"/>
    </location>
</feature>
<evidence type="ECO:0000256" key="1">
    <source>
        <dbReference type="ARBA" id="ARBA00004141"/>
    </source>
</evidence>
<feature type="transmembrane region" description="Helical" evidence="8">
    <location>
        <begin position="268"/>
        <end position="287"/>
    </location>
</feature>
<evidence type="ECO:0000256" key="8">
    <source>
        <dbReference type="SAM" id="Phobius"/>
    </source>
</evidence>
<feature type="transmembrane region" description="Helical" evidence="8">
    <location>
        <begin position="307"/>
        <end position="328"/>
    </location>
</feature>